<dbReference type="GO" id="GO:0005730">
    <property type="term" value="C:nucleolus"/>
    <property type="evidence" value="ECO:0007669"/>
    <property type="project" value="TreeGrafter"/>
</dbReference>
<keyword evidence="6" id="KW-1185">Reference proteome</keyword>
<evidence type="ECO:0000259" key="4">
    <source>
        <dbReference type="PROSITE" id="PS51060"/>
    </source>
</evidence>
<dbReference type="PANTHER" id="PTHR10459:SF80">
    <property type="entry name" value="POLY [ADP-RIBOSE] POLYMERASE 1"/>
    <property type="match status" value="1"/>
</dbReference>
<proteinExistence type="predicted"/>
<reference evidence="5" key="1">
    <citation type="submission" date="2022-07" db="EMBL/GenBank/DDBJ databases">
        <authorList>
            <person name="Macas J."/>
            <person name="Novak P."/>
            <person name="Neumann P."/>
        </authorList>
    </citation>
    <scope>NUCLEOTIDE SEQUENCE</scope>
</reference>
<dbReference type="GO" id="GO:0070212">
    <property type="term" value="P:protein poly-ADP-ribosylation"/>
    <property type="evidence" value="ECO:0007669"/>
    <property type="project" value="TreeGrafter"/>
</dbReference>
<dbReference type="InterPro" id="IPR050800">
    <property type="entry name" value="ARTD/PARP"/>
</dbReference>
<evidence type="ECO:0000313" key="6">
    <source>
        <dbReference type="Proteomes" id="UP001152523"/>
    </source>
</evidence>
<dbReference type="InterPro" id="IPR004102">
    <property type="entry name" value="Poly(ADP-ribose)pol_reg_dom"/>
</dbReference>
<dbReference type="PROSITE" id="PS51060">
    <property type="entry name" value="PARP_ALPHA_HD"/>
    <property type="match status" value="1"/>
</dbReference>
<keyword evidence="2" id="KW-0808">Transferase</keyword>
<protein>
    <recommendedName>
        <fullName evidence="4">PARP alpha-helical domain-containing protein</fullName>
    </recommendedName>
</protein>
<feature type="domain" description="PARP alpha-helical" evidence="4">
    <location>
        <begin position="1"/>
        <end position="60"/>
    </location>
</feature>
<organism evidence="5 6">
    <name type="scientific">Cuscuta epithymum</name>
    <dbReference type="NCBI Taxonomy" id="186058"/>
    <lineage>
        <taxon>Eukaryota</taxon>
        <taxon>Viridiplantae</taxon>
        <taxon>Streptophyta</taxon>
        <taxon>Embryophyta</taxon>
        <taxon>Tracheophyta</taxon>
        <taxon>Spermatophyta</taxon>
        <taxon>Magnoliopsida</taxon>
        <taxon>eudicotyledons</taxon>
        <taxon>Gunneridae</taxon>
        <taxon>Pentapetalae</taxon>
        <taxon>asterids</taxon>
        <taxon>lamiids</taxon>
        <taxon>Solanales</taxon>
        <taxon>Convolvulaceae</taxon>
        <taxon>Cuscuteae</taxon>
        <taxon>Cuscuta</taxon>
        <taxon>Cuscuta subgen. Cuscuta</taxon>
    </lineage>
</organism>
<dbReference type="GO" id="GO:0006302">
    <property type="term" value="P:double-strand break repair"/>
    <property type="evidence" value="ECO:0007669"/>
    <property type="project" value="TreeGrafter"/>
</dbReference>
<evidence type="ECO:0000256" key="2">
    <source>
        <dbReference type="ARBA" id="ARBA00022679"/>
    </source>
</evidence>
<sequence>MKSNVDPSFKLSLFIDASTHFYTTIPSIHPHVIKDENDFKSKVKMMEALQDIQIASKLVGLGGNDNDSSPDEKYEKLRCQISPIIHDCEDYWLAEKYYSNS</sequence>
<comment type="caution">
    <text evidence="5">The sequence shown here is derived from an EMBL/GenBank/DDBJ whole genome shotgun (WGS) entry which is preliminary data.</text>
</comment>
<dbReference type="InterPro" id="IPR036616">
    <property type="entry name" value="Poly(ADP-ribose)pol_reg_dom_sf"/>
</dbReference>
<keyword evidence="1" id="KW-0328">Glycosyltransferase</keyword>
<dbReference type="PANTHER" id="PTHR10459">
    <property type="entry name" value="DNA LIGASE"/>
    <property type="match status" value="1"/>
</dbReference>
<dbReference type="Pfam" id="PF02877">
    <property type="entry name" value="PARP_reg"/>
    <property type="match status" value="1"/>
</dbReference>
<keyword evidence="3" id="KW-0520">NAD</keyword>
<evidence type="ECO:0000256" key="1">
    <source>
        <dbReference type="ARBA" id="ARBA00022676"/>
    </source>
</evidence>
<dbReference type="AlphaFoldDB" id="A0AAV0F6B3"/>
<dbReference type="SUPFAM" id="SSF47587">
    <property type="entry name" value="Domain of poly(ADP-ribose) polymerase"/>
    <property type="match status" value="1"/>
</dbReference>
<dbReference type="EMBL" id="CAMAPF010000964">
    <property type="protein sequence ID" value="CAH9131040.1"/>
    <property type="molecule type" value="Genomic_DNA"/>
</dbReference>
<evidence type="ECO:0000313" key="5">
    <source>
        <dbReference type="EMBL" id="CAH9131040.1"/>
    </source>
</evidence>
<dbReference type="Gene3D" id="1.20.142.10">
    <property type="entry name" value="Poly(ADP-ribose) polymerase, regulatory domain"/>
    <property type="match status" value="1"/>
</dbReference>
<name>A0AAV0F6B3_9ASTE</name>
<dbReference type="GO" id="GO:1990404">
    <property type="term" value="F:NAD+-protein mono-ADP-ribosyltransferase activity"/>
    <property type="evidence" value="ECO:0007669"/>
    <property type="project" value="TreeGrafter"/>
</dbReference>
<evidence type="ECO:0000256" key="3">
    <source>
        <dbReference type="ARBA" id="ARBA00023027"/>
    </source>
</evidence>
<dbReference type="Proteomes" id="UP001152523">
    <property type="component" value="Unassembled WGS sequence"/>
</dbReference>
<gene>
    <name evidence="5" type="ORF">CEPIT_LOCUS31109</name>
</gene>
<accession>A0AAV0F6B3</accession>
<dbReference type="GO" id="GO:0003950">
    <property type="term" value="F:NAD+ poly-ADP-ribosyltransferase activity"/>
    <property type="evidence" value="ECO:0007669"/>
    <property type="project" value="InterPro"/>
</dbReference>